<dbReference type="EMBL" id="JAVYAA010000001">
    <property type="protein sequence ID" value="MDT8975423.1"/>
    <property type="molecule type" value="Genomic_DNA"/>
</dbReference>
<dbReference type="InterPro" id="IPR020483">
    <property type="entry name" value="Uncharacterised_YgbA"/>
</dbReference>
<dbReference type="SUPFAM" id="SSF144020">
    <property type="entry name" value="FdhE-like"/>
    <property type="match status" value="1"/>
</dbReference>
<comment type="caution">
    <text evidence="2">The sequence shown here is derived from an EMBL/GenBank/DDBJ whole genome shotgun (WGS) entry which is preliminary data.</text>
</comment>
<sequence>MDRYLVDVGTVLDVLLSKSYPAFLLLDMITSLMMRLIEMETKQGQGEMLPSPSRRKENHKQEGPRIKREKRTVLLMLRIYCHHHTLELNPHSENRSEQYGLCPSCADLLAYAWKRLTYCRFGERKTTCERCAVHCYKQDKRDAIKLVMREVGPKMLVKHPIVAFRHVWDNLRAPEGGK</sequence>
<evidence type="ECO:0000313" key="3">
    <source>
        <dbReference type="Proteomes" id="UP001250538"/>
    </source>
</evidence>
<reference evidence="3" key="1">
    <citation type="submission" date="2023-09" db="EMBL/GenBank/DDBJ databases">
        <title>Paenibacillus sp. chi10 Genome sequencing and assembly.</title>
        <authorList>
            <person name="Kim I."/>
        </authorList>
    </citation>
    <scope>NUCLEOTIDE SEQUENCE [LARGE SCALE GENOMIC DNA]</scope>
    <source>
        <strain evidence="3">chi10</strain>
    </source>
</reference>
<feature type="region of interest" description="Disordered" evidence="1">
    <location>
        <begin position="43"/>
        <end position="65"/>
    </location>
</feature>
<dbReference type="AlphaFoldDB" id="A0AAJ2JR29"/>
<dbReference type="Proteomes" id="UP001250538">
    <property type="component" value="Unassembled WGS sequence"/>
</dbReference>
<accession>A0AAJ2JR29</accession>
<dbReference type="RefSeq" id="WP_227775099.1">
    <property type="nucleotide sequence ID" value="NZ_JAVYAA010000001.1"/>
</dbReference>
<dbReference type="Pfam" id="PF11756">
    <property type="entry name" value="YgbA_NO"/>
    <property type="match status" value="1"/>
</dbReference>
<evidence type="ECO:0000313" key="2">
    <source>
        <dbReference type="EMBL" id="MDT8975423.1"/>
    </source>
</evidence>
<proteinExistence type="predicted"/>
<dbReference type="InterPro" id="IPR024064">
    <property type="entry name" value="FdhE-like_sf"/>
</dbReference>
<name>A0AAJ2JR29_9BACL</name>
<dbReference type="NCBIfam" id="NF007714">
    <property type="entry name" value="PRK10410.1-2"/>
    <property type="match status" value="1"/>
</dbReference>
<keyword evidence="3" id="KW-1185">Reference proteome</keyword>
<gene>
    <name evidence="2" type="ORF">RQP50_04090</name>
</gene>
<organism evidence="2 3">
    <name type="scientific">Paenibacillus suaedae</name>
    <dbReference type="NCBI Taxonomy" id="3077233"/>
    <lineage>
        <taxon>Bacteria</taxon>
        <taxon>Bacillati</taxon>
        <taxon>Bacillota</taxon>
        <taxon>Bacilli</taxon>
        <taxon>Bacillales</taxon>
        <taxon>Paenibacillaceae</taxon>
        <taxon>Paenibacillus</taxon>
    </lineage>
</organism>
<protein>
    <submittedName>
        <fullName evidence="2">Nitrous oxide-stimulated promoter family protein</fullName>
    </submittedName>
</protein>
<evidence type="ECO:0000256" key="1">
    <source>
        <dbReference type="SAM" id="MobiDB-lite"/>
    </source>
</evidence>